<accession>A0A0F9FNW2</accession>
<gene>
    <name evidence="1" type="ORF">LCGC14_2007380</name>
</gene>
<name>A0A0F9FNW2_9ZZZZ</name>
<sequence>MPTIDLEKYPKIAQMDPRNGCIPVNIENALKYYGENNYCEAKFLWFFVGWDMRPNFDKSTPILNSVLHAFEFIFKGKRDFEHSIDNMIKYLKENIDDQIPVLVSFEAGGGAHIRTLIEYNESEFIFFDPADCRFKRFNYLTDQFKKALRADYHTLVIKPRK</sequence>
<organism evidence="1">
    <name type="scientific">marine sediment metagenome</name>
    <dbReference type="NCBI Taxonomy" id="412755"/>
    <lineage>
        <taxon>unclassified sequences</taxon>
        <taxon>metagenomes</taxon>
        <taxon>ecological metagenomes</taxon>
    </lineage>
</organism>
<proteinExistence type="predicted"/>
<evidence type="ECO:0008006" key="2">
    <source>
        <dbReference type="Google" id="ProtNLM"/>
    </source>
</evidence>
<evidence type="ECO:0000313" key="1">
    <source>
        <dbReference type="EMBL" id="KKL80176.1"/>
    </source>
</evidence>
<reference evidence="1" key="1">
    <citation type="journal article" date="2015" name="Nature">
        <title>Complex archaea that bridge the gap between prokaryotes and eukaryotes.</title>
        <authorList>
            <person name="Spang A."/>
            <person name="Saw J.H."/>
            <person name="Jorgensen S.L."/>
            <person name="Zaremba-Niedzwiedzka K."/>
            <person name="Martijn J."/>
            <person name="Lind A.E."/>
            <person name="van Eijk R."/>
            <person name="Schleper C."/>
            <person name="Guy L."/>
            <person name="Ettema T.J."/>
        </authorList>
    </citation>
    <scope>NUCLEOTIDE SEQUENCE</scope>
</reference>
<dbReference type="AlphaFoldDB" id="A0A0F9FNW2"/>
<dbReference type="EMBL" id="LAZR01022933">
    <property type="protein sequence ID" value="KKL80176.1"/>
    <property type="molecule type" value="Genomic_DNA"/>
</dbReference>
<comment type="caution">
    <text evidence="1">The sequence shown here is derived from an EMBL/GenBank/DDBJ whole genome shotgun (WGS) entry which is preliminary data.</text>
</comment>
<protein>
    <recommendedName>
        <fullName evidence="2">Peptidase C39-like domain-containing protein</fullName>
    </recommendedName>
</protein>